<protein>
    <submittedName>
        <fullName evidence="2">Uncharacterized protein</fullName>
    </submittedName>
</protein>
<proteinExistence type="predicted"/>
<organism evidence="2 3">
    <name type="scientific">Araneus ventricosus</name>
    <name type="common">Orbweaver spider</name>
    <name type="synonym">Epeira ventricosa</name>
    <dbReference type="NCBI Taxonomy" id="182803"/>
    <lineage>
        <taxon>Eukaryota</taxon>
        <taxon>Metazoa</taxon>
        <taxon>Ecdysozoa</taxon>
        <taxon>Arthropoda</taxon>
        <taxon>Chelicerata</taxon>
        <taxon>Arachnida</taxon>
        <taxon>Araneae</taxon>
        <taxon>Araneomorphae</taxon>
        <taxon>Entelegynae</taxon>
        <taxon>Araneoidea</taxon>
        <taxon>Araneidae</taxon>
        <taxon>Araneus</taxon>
    </lineage>
</organism>
<evidence type="ECO:0000256" key="1">
    <source>
        <dbReference type="SAM" id="MobiDB-lite"/>
    </source>
</evidence>
<gene>
    <name evidence="2" type="ORF">AVEN_104511_1</name>
</gene>
<evidence type="ECO:0000313" key="2">
    <source>
        <dbReference type="EMBL" id="GBN22799.1"/>
    </source>
</evidence>
<reference evidence="2 3" key="1">
    <citation type="journal article" date="2019" name="Sci. Rep.">
        <title>Orb-weaving spider Araneus ventricosus genome elucidates the spidroin gene catalogue.</title>
        <authorList>
            <person name="Kono N."/>
            <person name="Nakamura H."/>
            <person name="Ohtoshi R."/>
            <person name="Moran D.A.P."/>
            <person name="Shinohara A."/>
            <person name="Yoshida Y."/>
            <person name="Fujiwara M."/>
            <person name="Mori M."/>
            <person name="Tomita M."/>
            <person name="Arakawa K."/>
        </authorList>
    </citation>
    <scope>NUCLEOTIDE SEQUENCE [LARGE SCALE GENOMIC DNA]</scope>
</reference>
<sequence length="229" mass="26428">MHRACRLTHGIKTSKTKRKDERKLLSDDKRLSGKNRLTDSQIDKIHNYNGLAIRRNLNNVNAMGQAIWAIFMHKLPTDEHPHYGFCPIGENSWCGFKTAEATGSAYEHKNNLPLAVVEVMRPMFRDLFYPDLLKKCEHGNMENTNESGINVIWSCVPKSTFLQIEAFFLDAYDAVYTFNEGNSAKLQVHKNLGMQPREYTFQALKRLDKENLLRAKYAFSQRKEEGKTV</sequence>
<evidence type="ECO:0000313" key="3">
    <source>
        <dbReference type="Proteomes" id="UP000499080"/>
    </source>
</evidence>
<comment type="caution">
    <text evidence="2">The sequence shown here is derived from an EMBL/GenBank/DDBJ whole genome shotgun (WGS) entry which is preliminary data.</text>
</comment>
<keyword evidence="3" id="KW-1185">Reference proteome</keyword>
<name>A0A4Y2M7Y8_ARAVE</name>
<dbReference type="Proteomes" id="UP000499080">
    <property type="component" value="Unassembled WGS sequence"/>
</dbReference>
<accession>A0A4Y2M7Y8</accession>
<dbReference type="EMBL" id="BGPR01006906">
    <property type="protein sequence ID" value="GBN22799.1"/>
    <property type="molecule type" value="Genomic_DNA"/>
</dbReference>
<feature type="region of interest" description="Disordered" evidence="1">
    <location>
        <begin position="1"/>
        <end position="22"/>
    </location>
</feature>
<dbReference type="AlphaFoldDB" id="A0A4Y2M7Y8"/>